<dbReference type="Gene3D" id="3.40.50.720">
    <property type="entry name" value="NAD(P)-binding Rossmann-like Domain"/>
    <property type="match status" value="1"/>
</dbReference>
<dbReference type="InterPro" id="IPR050721">
    <property type="entry name" value="Trk_Ktr_HKT_K-transport"/>
</dbReference>
<dbReference type="Proteomes" id="UP000578077">
    <property type="component" value="Unassembled WGS sequence"/>
</dbReference>
<name>A0A841EEE0_9ACTN</name>
<keyword evidence="4" id="KW-0407">Ion channel</keyword>
<keyword evidence="2" id="KW-0812">Transmembrane</keyword>
<dbReference type="Pfam" id="PF02254">
    <property type="entry name" value="TrkA_N"/>
    <property type="match status" value="1"/>
</dbReference>
<evidence type="ECO:0000256" key="2">
    <source>
        <dbReference type="SAM" id="Phobius"/>
    </source>
</evidence>
<dbReference type="RefSeq" id="WP_184638351.1">
    <property type="nucleotide sequence ID" value="NZ_BAABKT010000038.1"/>
</dbReference>
<organism evidence="4 5">
    <name type="scientific">Streptomonospora salina</name>
    <dbReference type="NCBI Taxonomy" id="104205"/>
    <lineage>
        <taxon>Bacteria</taxon>
        <taxon>Bacillati</taxon>
        <taxon>Actinomycetota</taxon>
        <taxon>Actinomycetes</taxon>
        <taxon>Streptosporangiales</taxon>
        <taxon>Nocardiopsidaceae</taxon>
        <taxon>Streptomonospora</taxon>
    </lineage>
</organism>
<dbReference type="SUPFAM" id="SSF51735">
    <property type="entry name" value="NAD(P)-binding Rossmann-fold domains"/>
    <property type="match status" value="1"/>
</dbReference>
<feature type="transmembrane region" description="Helical" evidence="2">
    <location>
        <begin position="80"/>
        <end position="100"/>
    </location>
</feature>
<feature type="domain" description="RCK N-terminal" evidence="3">
    <location>
        <begin position="155"/>
        <end position="233"/>
    </location>
</feature>
<feature type="coiled-coil region" evidence="1">
    <location>
        <begin position="330"/>
        <end position="357"/>
    </location>
</feature>
<dbReference type="InterPro" id="IPR003148">
    <property type="entry name" value="RCK_N"/>
</dbReference>
<reference evidence="4 5" key="1">
    <citation type="submission" date="2020-08" db="EMBL/GenBank/DDBJ databases">
        <title>Sequencing the genomes of 1000 actinobacteria strains.</title>
        <authorList>
            <person name="Klenk H.-P."/>
        </authorList>
    </citation>
    <scope>NUCLEOTIDE SEQUENCE [LARGE SCALE GENOMIC DNA]</scope>
    <source>
        <strain evidence="4 5">DSM 44593</strain>
    </source>
</reference>
<keyword evidence="4" id="KW-0813">Transport</keyword>
<protein>
    <submittedName>
        <fullName evidence="4">Voltage-gated potassium channel</fullName>
    </submittedName>
</protein>
<dbReference type="SUPFAM" id="SSF81324">
    <property type="entry name" value="Voltage-gated potassium channels"/>
    <property type="match status" value="1"/>
</dbReference>
<evidence type="ECO:0000256" key="1">
    <source>
        <dbReference type="SAM" id="Coils"/>
    </source>
</evidence>
<evidence type="ECO:0000313" key="4">
    <source>
        <dbReference type="EMBL" id="MBB6000734.1"/>
    </source>
</evidence>
<dbReference type="PANTHER" id="PTHR43833">
    <property type="entry name" value="POTASSIUM CHANNEL PROTEIN 2-RELATED-RELATED"/>
    <property type="match status" value="1"/>
</dbReference>
<gene>
    <name evidence="4" type="ORF">HNR25_004485</name>
</gene>
<dbReference type="Gene3D" id="1.10.287.70">
    <property type="match status" value="1"/>
</dbReference>
<feature type="transmembrane region" description="Helical" evidence="2">
    <location>
        <begin position="20"/>
        <end position="39"/>
    </location>
</feature>
<dbReference type="GO" id="GO:0006813">
    <property type="term" value="P:potassium ion transport"/>
    <property type="evidence" value="ECO:0007669"/>
    <property type="project" value="InterPro"/>
</dbReference>
<keyword evidence="2" id="KW-0472">Membrane</keyword>
<dbReference type="InterPro" id="IPR036291">
    <property type="entry name" value="NAD(P)-bd_dom_sf"/>
</dbReference>
<keyword evidence="4" id="KW-0406">Ion transport</keyword>
<comment type="caution">
    <text evidence="4">The sequence shown here is derived from an EMBL/GenBank/DDBJ whole genome shotgun (WGS) entry which is preliminary data.</text>
</comment>
<sequence>MRLWPGRLVDRMWRRATWALPLWLLMFVFVSSWLLMAWVEPRGSAVVQPGAYWWWFAGTITPAAPGPGEHYPGTPAGRGIGIYVIVGGIVTITMLFTRLARMLDKAKELRMHGRAAVKSSGHIAVLGYTPTRTERIVDGLTAEEDHQIALCAWPDQAEAHPLAHRDDVAFVRGDLTEDGVLARAGLASAAAVLVDARDDDEALKTTVAAAHAAPRAHIVVALHDTAHTRTMSRVAPEARCVSRHDVRLLAAEVHDKGMSRVVDRLLGHDDRGCYSIDVPDALAERTYGQFQMALGRWNAATVLGFSDRGELLLSPSWTREVPRGARLFYLARKRLTAADLERLVDRAERALMFDDREMIRSEWH</sequence>
<evidence type="ECO:0000313" key="5">
    <source>
        <dbReference type="Proteomes" id="UP000578077"/>
    </source>
</evidence>
<keyword evidence="2" id="KW-1133">Transmembrane helix</keyword>
<dbReference type="EMBL" id="JACHLY010000001">
    <property type="protein sequence ID" value="MBB6000734.1"/>
    <property type="molecule type" value="Genomic_DNA"/>
</dbReference>
<keyword evidence="5" id="KW-1185">Reference proteome</keyword>
<keyword evidence="1" id="KW-0175">Coiled coil</keyword>
<dbReference type="GO" id="GO:0034220">
    <property type="term" value="P:monoatomic ion transmembrane transport"/>
    <property type="evidence" value="ECO:0007669"/>
    <property type="project" value="UniProtKB-KW"/>
</dbReference>
<dbReference type="AlphaFoldDB" id="A0A841EEE0"/>
<evidence type="ECO:0000259" key="3">
    <source>
        <dbReference type="Pfam" id="PF02254"/>
    </source>
</evidence>
<proteinExistence type="predicted"/>
<dbReference type="PANTHER" id="PTHR43833:SF9">
    <property type="entry name" value="POTASSIUM CHANNEL PROTEIN YUGO-RELATED"/>
    <property type="match status" value="1"/>
</dbReference>
<accession>A0A841EEE0</accession>